<dbReference type="Proteomes" id="UP000650467">
    <property type="component" value="Unassembled WGS sequence"/>
</dbReference>
<dbReference type="EMBL" id="JAEHOC010000004">
    <property type="protein sequence ID" value="KAG2442305.1"/>
    <property type="molecule type" value="Genomic_DNA"/>
</dbReference>
<sequence length="531" mass="57023">MAAAAMAEDYRETFKEIENKKGLPEFNLAACIQSLESLADPVKEINKIAEARRKRAAAAARRDEANARLQEKSAAEREKAEADAAALVEDVDEPMEDAGAQREEEAEPPSLEPLVLTLQQPVPVVDVGPLQLPLAGADGEVLLQQLIGTRQLFDFLGAFTPDTATPALRVLWQLVCHGAQPYAAYQQALDYYRSTPRSEMGWVPQVVDFRDFLVTAGFIPAHGHGHGGRGSGGGRKRSAGPADAGEQAGAGGEAGPSGSGAGGSGAGGGGASAASIIPNLQCLLRLLVDLVDLHSAGRLDMGFDNAAQGAGKSVLHALLRMLLDLDMCAALYCEVRSAVEAVMAPWEDHLWRRVGDDSAAQALELGSSWRATWRLLASLPGSSERLRGWRQAVAVHLLRKVVPQNLPWSKHGAEGTSRRGSSPASEVQALLGPDSSPKSARTVVEGLRRSKDKKVDYWRLMTLLQCVQLVAWDTLCTSDSEASTNLYNYIVQYMGSFEQHMRGREALVMRIRVFLAESKAALDNLSGRGSD</sequence>
<feature type="region of interest" description="Disordered" evidence="1">
    <location>
        <begin position="409"/>
        <end position="443"/>
    </location>
</feature>
<proteinExistence type="predicted"/>
<comment type="caution">
    <text evidence="2">The sequence shown here is derived from an EMBL/GenBank/DDBJ whole genome shotgun (WGS) entry which is preliminary data.</text>
</comment>
<feature type="compositionally biased region" description="Gly residues" evidence="1">
    <location>
        <begin position="248"/>
        <end position="266"/>
    </location>
</feature>
<feature type="region of interest" description="Disordered" evidence="1">
    <location>
        <begin position="224"/>
        <end position="266"/>
    </location>
</feature>
<evidence type="ECO:0000313" key="3">
    <source>
        <dbReference type="Proteomes" id="UP000650467"/>
    </source>
</evidence>
<evidence type="ECO:0000256" key="1">
    <source>
        <dbReference type="SAM" id="MobiDB-lite"/>
    </source>
</evidence>
<name>A0A835TNL8_CHLIN</name>
<protein>
    <submittedName>
        <fullName evidence="2">Uncharacterized protein</fullName>
    </submittedName>
</protein>
<dbReference type="AlphaFoldDB" id="A0A835TNL8"/>
<reference evidence="2" key="1">
    <citation type="journal article" date="2020" name="bioRxiv">
        <title>Comparative genomics of Chlamydomonas.</title>
        <authorList>
            <person name="Craig R.J."/>
            <person name="Hasan A.R."/>
            <person name="Ness R.W."/>
            <person name="Keightley P.D."/>
        </authorList>
    </citation>
    <scope>NUCLEOTIDE SEQUENCE</scope>
    <source>
        <strain evidence="2">SAG 7.73</strain>
    </source>
</reference>
<feature type="compositionally biased region" description="Basic and acidic residues" evidence="1">
    <location>
        <begin position="60"/>
        <end position="82"/>
    </location>
</feature>
<evidence type="ECO:0000313" key="2">
    <source>
        <dbReference type="EMBL" id="KAG2442305.1"/>
    </source>
</evidence>
<gene>
    <name evidence="2" type="ORF">HXX76_002391</name>
</gene>
<organism evidence="2 3">
    <name type="scientific">Chlamydomonas incerta</name>
    <dbReference type="NCBI Taxonomy" id="51695"/>
    <lineage>
        <taxon>Eukaryota</taxon>
        <taxon>Viridiplantae</taxon>
        <taxon>Chlorophyta</taxon>
        <taxon>core chlorophytes</taxon>
        <taxon>Chlorophyceae</taxon>
        <taxon>CS clade</taxon>
        <taxon>Chlamydomonadales</taxon>
        <taxon>Chlamydomonadaceae</taxon>
        <taxon>Chlamydomonas</taxon>
    </lineage>
</organism>
<dbReference type="OrthoDB" id="537639at2759"/>
<feature type="region of interest" description="Disordered" evidence="1">
    <location>
        <begin position="56"/>
        <end position="109"/>
    </location>
</feature>
<accession>A0A835TNL8</accession>
<keyword evidence="3" id="KW-1185">Reference proteome</keyword>